<protein>
    <submittedName>
        <fullName evidence="1">Nucleotidyltransferase AbiEii toxin of type IV toxin-antitoxin system</fullName>
    </submittedName>
</protein>
<proteinExistence type="predicted"/>
<dbReference type="AlphaFoldDB" id="A0A318JW32"/>
<keyword evidence="2" id="KW-1185">Reference proteome</keyword>
<gene>
    <name evidence="1" type="ORF">DFR70_117102</name>
</gene>
<sequence>MEPRHRRLAEIALAVAGDQGFALAGGYAIRAHGMGNRPSGDVDLFTDWHRRAHFPDAVTAVITALEQHGYVVTTAMSGETFARLLVSSPTEPDTAPDKLELSADWRAHPPVLLDIGPVLHPDDAVANKMSALYGRALPRDFLDIDAAIISGNYSRERLLELAENADSGFDPRMFADALGALNQITDDAFAEYSVPLDLVTSMRRRFADWRRELQAR</sequence>
<dbReference type="RefSeq" id="WP_040733211.1">
    <property type="nucleotide sequence ID" value="NZ_QJKF01000017.1"/>
</dbReference>
<evidence type="ECO:0000313" key="2">
    <source>
        <dbReference type="Proteomes" id="UP000247569"/>
    </source>
</evidence>
<organism evidence="1 2">
    <name type="scientific">Nocardia tenerifensis</name>
    <dbReference type="NCBI Taxonomy" id="228006"/>
    <lineage>
        <taxon>Bacteria</taxon>
        <taxon>Bacillati</taxon>
        <taxon>Actinomycetota</taxon>
        <taxon>Actinomycetes</taxon>
        <taxon>Mycobacteriales</taxon>
        <taxon>Nocardiaceae</taxon>
        <taxon>Nocardia</taxon>
    </lineage>
</organism>
<evidence type="ECO:0000313" key="1">
    <source>
        <dbReference type="EMBL" id="PXX57673.1"/>
    </source>
</evidence>
<accession>A0A318JW32</accession>
<comment type="caution">
    <text evidence="1">The sequence shown here is derived from an EMBL/GenBank/DDBJ whole genome shotgun (WGS) entry which is preliminary data.</text>
</comment>
<dbReference type="EMBL" id="QJKF01000017">
    <property type="protein sequence ID" value="PXX57673.1"/>
    <property type="molecule type" value="Genomic_DNA"/>
</dbReference>
<name>A0A318JW32_9NOCA</name>
<dbReference type="GO" id="GO:0016740">
    <property type="term" value="F:transferase activity"/>
    <property type="evidence" value="ECO:0007669"/>
    <property type="project" value="UniProtKB-KW"/>
</dbReference>
<dbReference type="InterPro" id="IPR014942">
    <property type="entry name" value="AbiEii"/>
</dbReference>
<reference evidence="1 2" key="1">
    <citation type="submission" date="2018-05" db="EMBL/GenBank/DDBJ databases">
        <title>Genomic Encyclopedia of Type Strains, Phase IV (KMG-IV): sequencing the most valuable type-strain genomes for metagenomic binning, comparative biology and taxonomic classification.</title>
        <authorList>
            <person name="Goeker M."/>
        </authorList>
    </citation>
    <scope>NUCLEOTIDE SEQUENCE [LARGE SCALE GENOMIC DNA]</scope>
    <source>
        <strain evidence="1 2">DSM 44704</strain>
    </source>
</reference>
<dbReference type="Proteomes" id="UP000247569">
    <property type="component" value="Unassembled WGS sequence"/>
</dbReference>
<keyword evidence="1" id="KW-0808">Transferase</keyword>
<dbReference type="OrthoDB" id="3870258at2"/>
<dbReference type="Pfam" id="PF08843">
    <property type="entry name" value="AbiEii"/>
    <property type="match status" value="1"/>
</dbReference>